<gene>
    <name evidence="2" type="ORF">IKC_06267</name>
</gene>
<proteinExistence type="predicted"/>
<feature type="region of interest" description="Disordered" evidence="1">
    <location>
        <begin position="210"/>
        <end position="233"/>
    </location>
</feature>
<evidence type="ECO:0000313" key="3">
    <source>
        <dbReference type="Proteomes" id="UP000014028"/>
    </source>
</evidence>
<dbReference type="AlphaFoldDB" id="A0A9W5R2E7"/>
<evidence type="ECO:0000313" key="2">
    <source>
        <dbReference type="EMBL" id="EOQ05333.1"/>
    </source>
</evidence>
<protein>
    <submittedName>
        <fullName evidence="2">Uncharacterized protein</fullName>
    </submittedName>
</protein>
<dbReference type="EMBL" id="AHFK01000079">
    <property type="protein sequence ID" value="EOQ05333.1"/>
    <property type="molecule type" value="Genomic_DNA"/>
</dbReference>
<reference evidence="2 3" key="1">
    <citation type="submission" date="2012-12" db="EMBL/GenBank/DDBJ databases">
        <title>The Genome Sequence of Bacillus cereus VD184.</title>
        <authorList>
            <consortium name="The Broad Institute Genome Sequencing Platform"/>
            <consortium name="The Broad Institute Genome Sequencing Center for Infectious Disease"/>
            <person name="Feldgarden M."/>
            <person name="Van der Auwera G.A."/>
            <person name="Mahillon J."/>
            <person name="Duprez V."/>
            <person name="Timmery S."/>
            <person name="Mattelet C."/>
            <person name="Dierick K."/>
            <person name="Sun M."/>
            <person name="Yu Z."/>
            <person name="Zhu L."/>
            <person name="Hu X."/>
            <person name="Shank E.B."/>
            <person name="Swiecicka I."/>
            <person name="Hansen B.M."/>
            <person name="Andrup L."/>
            <person name="Walker B."/>
            <person name="Young S.K."/>
            <person name="Zeng Q."/>
            <person name="Gargeya S."/>
            <person name="Fitzgerald M."/>
            <person name="Haas B."/>
            <person name="Abouelleil A."/>
            <person name="Alvarado L."/>
            <person name="Arachchi H.M."/>
            <person name="Berlin A.M."/>
            <person name="Chapman S.B."/>
            <person name="Dewar J."/>
            <person name="Goldberg J."/>
            <person name="Griggs A."/>
            <person name="Gujja S."/>
            <person name="Hansen M."/>
            <person name="Howarth C."/>
            <person name="Imamovic A."/>
            <person name="Larimer J."/>
            <person name="McCowan C."/>
            <person name="Murphy C."/>
            <person name="Neiman D."/>
            <person name="Pearson M."/>
            <person name="Priest M."/>
            <person name="Roberts A."/>
            <person name="Saif S."/>
            <person name="Shea T."/>
            <person name="Sisk P."/>
            <person name="Sykes S."/>
            <person name="Wortman J."/>
            <person name="Nusbaum C."/>
            <person name="Birren B."/>
        </authorList>
    </citation>
    <scope>NUCLEOTIDE SEQUENCE [LARGE SCALE GENOMIC DNA]</scope>
    <source>
        <strain evidence="2 3">VD184</strain>
    </source>
</reference>
<dbReference type="Proteomes" id="UP000014028">
    <property type="component" value="Unassembled WGS sequence"/>
</dbReference>
<accession>A0A9W5R2E7</accession>
<comment type="caution">
    <text evidence="2">The sequence shown here is derived from an EMBL/GenBank/DDBJ whole genome shotgun (WGS) entry which is preliminary data.</text>
</comment>
<sequence length="257" mass="29675">MKKHYTEERMARILGPDNDIELVSFTGSDLSGGEDINIIQGSSLPEMKSAQQDRIMTMWDKGAIVKKDGSPDTQGFLKLMGMGDSNELFEMQQLDENKAKMENKQFEEIAQNPESLQALQQYSMQEQQFEEQAQAMQAQGVDPMQAGMQPPQLPLATPQVRDFYDHEVHVYIHNAFRKSSVYDELLPEVQQLVDDHVQQHMEALNAPMEADRRQQMEQEQHMQEEQKAMKEQDLQLQHRKLDIEEKKVEKQVQKGGK</sequence>
<name>A0A9W5R2E7_BACCE</name>
<organism evidence="2 3">
    <name type="scientific">Bacillus cereus VD184</name>
    <dbReference type="NCBI Taxonomy" id="1053242"/>
    <lineage>
        <taxon>Bacteria</taxon>
        <taxon>Bacillati</taxon>
        <taxon>Bacillota</taxon>
        <taxon>Bacilli</taxon>
        <taxon>Bacillales</taxon>
        <taxon>Bacillaceae</taxon>
        <taxon>Bacillus</taxon>
        <taxon>Bacillus cereus group</taxon>
    </lineage>
</organism>
<evidence type="ECO:0000256" key="1">
    <source>
        <dbReference type="SAM" id="MobiDB-lite"/>
    </source>
</evidence>